<dbReference type="Proteomes" id="UP000679284">
    <property type="component" value="Chromosome"/>
</dbReference>
<sequence length="274" mass="30186">MDRKPRPIIVKRRRAKTESAHHGGAWKVAYADFVTAMMAFFLLLWLLNATTEKQRKGLADFFNPTIPINRISGGGADVFGGDSVFSEDVMAQSGSGASRVIPTELDRARGDAGQGDSGIEEERRQLEELLRARGGESMTMERALKHVVTRVTDQGLVIEVFDLPDVALFTGDTAEPRQVLRDVARILGDVLPLTTNALAVSGHVRAYPVVLRDNPVWRLSAERAQAMRGLLGEAGLPDSRISRVEGHADRMPVTGNPMAVRNNRIEVILLRRDR</sequence>
<keyword evidence="4" id="KW-1133">Transmembrane helix</keyword>
<name>A0A8J8SKJ8_9RHOB</name>
<evidence type="ECO:0000313" key="6">
    <source>
        <dbReference type="EMBL" id="QUS36010.1"/>
    </source>
</evidence>
<dbReference type="RefSeq" id="WP_211783231.1">
    <property type="nucleotide sequence ID" value="NZ_CP047289.1"/>
</dbReference>
<feature type="transmembrane region" description="Helical" evidence="4">
    <location>
        <begin position="28"/>
        <end position="47"/>
    </location>
</feature>
<dbReference type="InterPro" id="IPR025713">
    <property type="entry name" value="MotB-like_N_dom"/>
</dbReference>
<evidence type="ECO:0000256" key="4">
    <source>
        <dbReference type="SAM" id="Phobius"/>
    </source>
</evidence>
<evidence type="ECO:0000259" key="5">
    <source>
        <dbReference type="Pfam" id="PF13677"/>
    </source>
</evidence>
<dbReference type="Pfam" id="PF13677">
    <property type="entry name" value="MotB_plug"/>
    <property type="match status" value="1"/>
</dbReference>
<dbReference type="KEGG" id="fap:GR316_06865"/>
<dbReference type="Gene3D" id="3.30.1330.60">
    <property type="entry name" value="OmpA-like domain"/>
    <property type="match status" value="1"/>
</dbReference>
<feature type="domain" description="Motility protein B-like N-terminal" evidence="5">
    <location>
        <begin position="12"/>
        <end position="64"/>
    </location>
</feature>
<dbReference type="SUPFAM" id="SSF103088">
    <property type="entry name" value="OmpA-like"/>
    <property type="match status" value="1"/>
</dbReference>
<dbReference type="EMBL" id="CP047289">
    <property type="protein sequence ID" value="QUS36010.1"/>
    <property type="molecule type" value="Genomic_DNA"/>
</dbReference>
<keyword evidence="7" id="KW-1185">Reference proteome</keyword>
<dbReference type="InterPro" id="IPR036737">
    <property type="entry name" value="OmpA-like_sf"/>
</dbReference>
<evidence type="ECO:0000256" key="2">
    <source>
        <dbReference type="ARBA" id="ARBA00022692"/>
    </source>
</evidence>
<accession>A0A8J8SKJ8</accession>
<dbReference type="PANTHER" id="PTHR30329:SF21">
    <property type="entry name" value="LIPOPROTEIN YIAD-RELATED"/>
    <property type="match status" value="1"/>
</dbReference>
<proteinExistence type="predicted"/>
<dbReference type="AlphaFoldDB" id="A0A8J8SKJ8"/>
<gene>
    <name evidence="6" type="ORF">GR316_06865</name>
</gene>
<reference evidence="6" key="1">
    <citation type="submission" date="2020-01" db="EMBL/GenBank/DDBJ databases">
        <authorList>
            <person name="Yang Y."/>
            <person name="Kwon Y.M."/>
        </authorList>
    </citation>
    <scope>NUCLEOTIDE SEQUENCE</scope>
    <source>
        <strain evidence="6">PG104</strain>
    </source>
</reference>
<keyword evidence="2 4" id="KW-0812">Transmembrane</keyword>
<dbReference type="PANTHER" id="PTHR30329">
    <property type="entry name" value="STATOR ELEMENT OF FLAGELLAR MOTOR COMPLEX"/>
    <property type="match status" value="1"/>
</dbReference>
<evidence type="ECO:0000313" key="7">
    <source>
        <dbReference type="Proteomes" id="UP000679284"/>
    </source>
</evidence>
<protein>
    <submittedName>
        <fullName evidence="6">Chemotaxis protein MotB</fullName>
    </submittedName>
</protein>
<comment type="subcellular location">
    <subcellularLocation>
        <location evidence="1">Membrane</location>
    </subcellularLocation>
</comment>
<evidence type="ECO:0000256" key="3">
    <source>
        <dbReference type="ARBA" id="ARBA00023136"/>
    </source>
</evidence>
<dbReference type="GO" id="GO:0016020">
    <property type="term" value="C:membrane"/>
    <property type="evidence" value="ECO:0007669"/>
    <property type="project" value="UniProtKB-SubCell"/>
</dbReference>
<organism evidence="6 7">
    <name type="scientific">Falsirhodobacter algicola</name>
    <dbReference type="NCBI Taxonomy" id="2692330"/>
    <lineage>
        <taxon>Bacteria</taxon>
        <taxon>Pseudomonadati</taxon>
        <taxon>Pseudomonadota</taxon>
        <taxon>Alphaproteobacteria</taxon>
        <taxon>Rhodobacterales</taxon>
        <taxon>Paracoccaceae</taxon>
        <taxon>Falsirhodobacter</taxon>
    </lineage>
</organism>
<keyword evidence="3 4" id="KW-0472">Membrane</keyword>
<evidence type="ECO:0000256" key="1">
    <source>
        <dbReference type="ARBA" id="ARBA00004370"/>
    </source>
</evidence>
<dbReference type="InterPro" id="IPR050330">
    <property type="entry name" value="Bact_OuterMem_StrucFunc"/>
</dbReference>